<proteinExistence type="predicted"/>
<name>A0ACA9K183_9GLOM</name>
<organism evidence="1 2">
    <name type="scientific">Acaulospora colombiana</name>
    <dbReference type="NCBI Taxonomy" id="27376"/>
    <lineage>
        <taxon>Eukaryota</taxon>
        <taxon>Fungi</taxon>
        <taxon>Fungi incertae sedis</taxon>
        <taxon>Mucoromycota</taxon>
        <taxon>Glomeromycotina</taxon>
        <taxon>Glomeromycetes</taxon>
        <taxon>Diversisporales</taxon>
        <taxon>Acaulosporaceae</taxon>
        <taxon>Acaulospora</taxon>
    </lineage>
</organism>
<accession>A0ACA9K183</accession>
<evidence type="ECO:0000313" key="2">
    <source>
        <dbReference type="Proteomes" id="UP000789525"/>
    </source>
</evidence>
<evidence type="ECO:0000313" key="1">
    <source>
        <dbReference type="EMBL" id="CAG8446904.1"/>
    </source>
</evidence>
<protein>
    <submittedName>
        <fullName evidence="1">5763_t:CDS:1</fullName>
    </submittedName>
</protein>
<feature type="non-terminal residue" evidence="1">
    <location>
        <position position="161"/>
    </location>
</feature>
<comment type="caution">
    <text evidence="1">The sequence shown here is derived from an EMBL/GenBank/DDBJ whole genome shotgun (WGS) entry which is preliminary data.</text>
</comment>
<gene>
    <name evidence="1" type="ORF">ACOLOM_LOCUS564</name>
</gene>
<reference evidence="1" key="1">
    <citation type="submission" date="2021-06" db="EMBL/GenBank/DDBJ databases">
        <authorList>
            <person name="Kallberg Y."/>
            <person name="Tangrot J."/>
            <person name="Rosling A."/>
        </authorList>
    </citation>
    <scope>NUCLEOTIDE SEQUENCE</scope>
    <source>
        <strain evidence="1">CL356</strain>
    </source>
</reference>
<sequence>MAYDFPSAIFVGLDISPIFPPEQKKPPNATFLQLNILDGLPFPDDTFDFIYQRSLASAMEESQWKSEVISELVRAIKPGGWVEIMEVGTIVTDDVQTPIYHQVNCACEHSCFISFLSSRDINGSISSKLESIMAGVHRLTNIQSEVRETPVGQWGGRLGEM</sequence>
<keyword evidence="2" id="KW-1185">Reference proteome</keyword>
<dbReference type="Proteomes" id="UP000789525">
    <property type="component" value="Unassembled WGS sequence"/>
</dbReference>
<dbReference type="EMBL" id="CAJVPT010000570">
    <property type="protein sequence ID" value="CAG8446904.1"/>
    <property type="molecule type" value="Genomic_DNA"/>
</dbReference>